<gene>
    <name evidence="1" type="ORF">E2C01_033116</name>
</gene>
<accession>A0A5B7F4S8</accession>
<dbReference type="AlphaFoldDB" id="A0A5B7F4S8"/>
<name>A0A5B7F4S8_PORTR</name>
<evidence type="ECO:0000313" key="1">
    <source>
        <dbReference type="EMBL" id="MPC39574.1"/>
    </source>
</evidence>
<reference evidence="1 2" key="1">
    <citation type="submission" date="2019-05" db="EMBL/GenBank/DDBJ databases">
        <title>Another draft genome of Portunus trituberculatus and its Hox gene families provides insights of decapod evolution.</title>
        <authorList>
            <person name="Jeong J.-H."/>
            <person name="Song I."/>
            <person name="Kim S."/>
            <person name="Choi T."/>
            <person name="Kim D."/>
            <person name="Ryu S."/>
            <person name="Kim W."/>
        </authorList>
    </citation>
    <scope>NUCLEOTIDE SEQUENCE [LARGE SCALE GENOMIC DNA]</scope>
    <source>
        <tissue evidence="1">Muscle</tissue>
    </source>
</reference>
<proteinExistence type="predicted"/>
<comment type="caution">
    <text evidence="1">The sequence shown here is derived from an EMBL/GenBank/DDBJ whole genome shotgun (WGS) entry which is preliminary data.</text>
</comment>
<dbReference type="EMBL" id="VSRR010004407">
    <property type="protein sequence ID" value="MPC39574.1"/>
    <property type="molecule type" value="Genomic_DNA"/>
</dbReference>
<organism evidence="1 2">
    <name type="scientific">Portunus trituberculatus</name>
    <name type="common">Swimming crab</name>
    <name type="synonym">Neptunus trituberculatus</name>
    <dbReference type="NCBI Taxonomy" id="210409"/>
    <lineage>
        <taxon>Eukaryota</taxon>
        <taxon>Metazoa</taxon>
        <taxon>Ecdysozoa</taxon>
        <taxon>Arthropoda</taxon>
        <taxon>Crustacea</taxon>
        <taxon>Multicrustacea</taxon>
        <taxon>Malacostraca</taxon>
        <taxon>Eumalacostraca</taxon>
        <taxon>Eucarida</taxon>
        <taxon>Decapoda</taxon>
        <taxon>Pleocyemata</taxon>
        <taxon>Brachyura</taxon>
        <taxon>Eubrachyura</taxon>
        <taxon>Portunoidea</taxon>
        <taxon>Portunidae</taxon>
        <taxon>Portuninae</taxon>
        <taxon>Portunus</taxon>
    </lineage>
</organism>
<keyword evidence="2" id="KW-1185">Reference proteome</keyword>
<protein>
    <submittedName>
        <fullName evidence="1">Uncharacterized protein</fullName>
    </submittedName>
</protein>
<evidence type="ECO:0000313" key="2">
    <source>
        <dbReference type="Proteomes" id="UP000324222"/>
    </source>
</evidence>
<sequence length="82" mass="9234">MISEVLKSAPPVEPFDSGNAALQCFRMCPSVQEKEREGQVKPSVGVKFKASSGERRPRVNKYLNSGDVWRVEEPERASDVRR</sequence>
<dbReference type="Proteomes" id="UP000324222">
    <property type="component" value="Unassembled WGS sequence"/>
</dbReference>